<dbReference type="AlphaFoldDB" id="A0A840HR99"/>
<sequence length="105" mass="11292">MSRPWRLDNKDIILSIRLTPRSAVEAIGGSWEDAHGALWLRATVRSVPEKGKANAALIKLLAKALNMAPAAILLESGDTSRLKRVRIVGPDDAIAAKLQTLTGGR</sequence>
<comment type="similarity">
    <text evidence="1 2">Belongs to the UPF0235 family.</text>
</comment>
<proteinExistence type="inferred from homology"/>
<dbReference type="EMBL" id="JACHOV010000002">
    <property type="protein sequence ID" value="MBB4640445.1"/>
    <property type="molecule type" value="Genomic_DNA"/>
</dbReference>
<evidence type="ECO:0000313" key="3">
    <source>
        <dbReference type="EMBL" id="MBB4640445.1"/>
    </source>
</evidence>
<dbReference type="NCBIfam" id="TIGR00251">
    <property type="entry name" value="DUF167 family protein"/>
    <property type="match status" value="1"/>
</dbReference>
<dbReference type="SMART" id="SM01152">
    <property type="entry name" value="DUF167"/>
    <property type="match status" value="1"/>
</dbReference>
<dbReference type="SUPFAM" id="SSF69786">
    <property type="entry name" value="YggU-like"/>
    <property type="match status" value="1"/>
</dbReference>
<organism evidence="3 4">
    <name type="scientific">Rhizorhapis suberifaciens</name>
    <name type="common">corky root of lettuce</name>
    <dbReference type="NCBI Taxonomy" id="13656"/>
    <lineage>
        <taxon>Bacteria</taxon>
        <taxon>Pseudomonadati</taxon>
        <taxon>Pseudomonadota</taxon>
        <taxon>Alphaproteobacteria</taxon>
        <taxon>Sphingomonadales</taxon>
        <taxon>Sphingomonadaceae</taxon>
        <taxon>Rhizorhapis</taxon>
    </lineage>
</organism>
<dbReference type="Gene3D" id="3.30.1200.10">
    <property type="entry name" value="YggU-like"/>
    <property type="match status" value="1"/>
</dbReference>
<comment type="caution">
    <text evidence="3">The sequence shown here is derived from an EMBL/GenBank/DDBJ whole genome shotgun (WGS) entry which is preliminary data.</text>
</comment>
<gene>
    <name evidence="3" type="ORF">HNQ99_000733</name>
</gene>
<evidence type="ECO:0000256" key="2">
    <source>
        <dbReference type="HAMAP-Rule" id="MF_00634"/>
    </source>
</evidence>
<keyword evidence="4" id="KW-1185">Reference proteome</keyword>
<dbReference type="Proteomes" id="UP000575068">
    <property type="component" value="Unassembled WGS sequence"/>
</dbReference>
<dbReference type="InterPro" id="IPR003746">
    <property type="entry name" value="DUF167"/>
</dbReference>
<protein>
    <recommendedName>
        <fullName evidence="2">UPF0235 protein HNQ99_000733</fullName>
    </recommendedName>
</protein>
<dbReference type="InterPro" id="IPR036591">
    <property type="entry name" value="YggU-like_sf"/>
</dbReference>
<evidence type="ECO:0000256" key="1">
    <source>
        <dbReference type="ARBA" id="ARBA00010364"/>
    </source>
</evidence>
<accession>A0A840HR99</accession>
<dbReference type="Pfam" id="PF02594">
    <property type="entry name" value="DUF167"/>
    <property type="match status" value="1"/>
</dbReference>
<dbReference type="HAMAP" id="MF_00634">
    <property type="entry name" value="UPF0235"/>
    <property type="match status" value="1"/>
</dbReference>
<name>A0A840HR99_9SPHN</name>
<dbReference type="RefSeq" id="WP_184474280.1">
    <property type="nucleotide sequence ID" value="NZ_JACHOV010000002.1"/>
</dbReference>
<evidence type="ECO:0000313" key="4">
    <source>
        <dbReference type="Proteomes" id="UP000575068"/>
    </source>
</evidence>
<reference evidence="3 4" key="1">
    <citation type="submission" date="2020-08" db="EMBL/GenBank/DDBJ databases">
        <title>Genomic Encyclopedia of Type Strains, Phase IV (KMG-IV): sequencing the most valuable type-strain genomes for metagenomic binning, comparative biology and taxonomic classification.</title>
        <authorList>
            <person name="Goeker M."/>
        </authorList>
    </citation>
    <scope>NUCLEOTIDE SEQUENCE [LARGE SCALE GENOMIC DNA]</scope>
    <source>
        <strain evidence="3 4">DSM 7465</strain>
    </source>
</reference>